<dbReference type="RefSeq" id="WP_211041667.1">
    <property type="nucleotide sequence ID" value="NZ_JAELVF020000001.1"/>
</dbReference>
<feature type="compositionally biased region" description="Gly residues" evidence="1">
    <location>
        <begin position="155"/>
        <end position="165"/>
    </location>
</feature>
<sequence length="579" mass="59328">MPEYPEYGGAGGRQGGGRSSGGVPDGLLLGLLGLLLSSTVLVWLAAGLSALVTHGSWPSGVSIGQSASAVRALVGEPGEPASAWPQASADELARPGLFWGLLVGQLMLLFTAAVVVMSALAKRRIRRAERRAAREEARHAGAEARRASAATRRSGAGGAGTGAAGAGAQVPGDVPAAPAGHETATGVPTQVNFGAGTGSSAAHAYPETASDDRTGAAAAAAAQHVPQATAAQPARPEPVRPEPQTSPRAEDQAGPQAGQGASAAALIAPFASSVVADAAPLPRDASPAEVLAEASGPALVVTSDPALWAETVGARGKLGPTHLYDPTHITDAPVRLRWSPERGCQDMETAASRAAALLAPVRSPAKIDEATHDTALTLLRCALHAAAVDGQPFKQAHRWTTVAGSASDAVRILRKHKAAHSGAAGELEAALIGHPERRDEATALIRHAFDCLAQLHVRNSCTTNRADVLALESFVAEGGTLYVLGDSREDPRRDPGAMPLVTALTTHVVELGRRMAARSSSGRLDPPMTVVLDTPATVAPLPTLPVLLAEGPTHGLDVHAHHRSPDQAAAWWPELRARV</sequence>
<evidence type="ECO:0000256" key="1">
    <source>
        <dbReference type="SAM" id="MobiDB-lite"/>
    </source>
</evidence>
<accession>A0A949JDM2</accession>
<feature type="region of interest" description="Disordered" evidence="1">
    <location>
        <begin position="136"/>
        <end position="261"/>
    </location>
</feature>
<proteinExistence type="predicted"/>
<name>A0A949JDM2_9ACTN</name>
<gene>
    <name evidence="3" type="ORF">JGS22_010280</name>
</gene>
<dbReference type="AlphaFoldDB" id="A0A949JDM2"/>
<dbReference type="Proteomes" id="UP000694501">
    <property type="component" value="Unassembled WGS sequence"/>
</dbReference>
<feature type="compositionally biased region" description="Low complexity" evidence="1">
    <location>
        <begin position="216"/>
        <end position="234"/>
    </location>
</feature>
<feature type="transmembrane region" description="Helical" evidence="2">
    <location>
        <begin position="97"/>
        <end position="121"/>
    </location>
</feature>
<keyword evidence="2" id="KW-0812">Transmembrane</keyword>
<comment type="caution">
    <text evidence="3">The sequence shown here is derived from an EMBL/GenBank/DDBJ whole genome shotgun (WGS) entry which is preliminary data.</text>
</comment>
<keyword evidence="2" id="KW-1133">Transmembrane helix</keyword>
<evidence type="ECO:0000256" key="2">
    <source>
        <dbReference type="SAM" id="Phobius"/>
    </source>
</evidence>
<keyword evidence="2" id="KW-0472">Membrane</keyword>
<feature type="transmembrane region" description="Helical" evidence="2">
    <location>
        <begin position="27"/>
        <end position="52"/>
    </location>
</feature>
<organism evidence="3 4">
    <name type="scientific">Streptomyces tardus</name>
    <dbReference type="NCBI Taxonomy" id="2780544"/>
    <lineage>
        <taxon>Bacteria</taxon>
        <taxon>Bacillati</taxon>
        <taxon>Actinomycetota</taxon>
        <taxon>Actinomycetes</taxon>
        <taxon>Kitasatosporales</taxon>
        <taxon>Streptomycetaceae</taxon>
        <taxon>Streptomyces</taxon>
    </lineage>
</organism>
<evidence type="ECO:0000313" key="4">
    <source>
        <dbReference type="Proteomes" id="UP000694501"/>
    </source>
</evidence>
<keyword evidence="4" id="KW-1185">Reference proteome</keyword>
<feature type="compositionally biased region" description="Low complexity" evidence="1">
    <location>
        <begin position="252"/>
        <end position="261"/>
    </location>
</feature>
<protein>
    <submittedName>
        <fullName evidence="3">Type IV secretory system conjugative DNA transfer family protein</fullName>
    </submittedName>
</protein>
<feature type="compositionally biased region" description="Basic and acidic residues" evidence="1">
    <location>
        <begin position="136"/>
        <end position="146"/>
    </location>
</feature>
<dbReference type="EMBL" id="JAELVF020000001">
    <property type="protein sequence ID" value="MBU7597986.1"/>
    <property type="molecule type" value="Genomic_DNA"/>
</dbReference>
<reference evidence="3" key="1">
    <citation type="submission" date="2021-06" db="EMBL/GenBank/DDBJ databases">
        <title>Sequencing of actinobacteria type strains.</title>
        <authorList>
            <person name="Nguyen G.-S."/>
            <person name="Wentzel A."/>
        </authorList>
    </citation>
    <scope>NUCLEOTIDE SEQUENCE</scope>
    <source>
        <strain evidence="3">P38-E01</strain>
    </source>
</reference>
<evidence type="ECO:0000313" key="3">
    <source>
        <dbReference type="EMBL" id="MBU7597986.1"/>
    </source>
</evidence>